<reference evidence="2 3" key="1">
    <citation type="submission" date="2016-03" db="EMBL/GenBank/DDBJ databases">
        <title>Chemosynthetic sulphur-oxidizing symbionts of marine invertebrate animals are capable of nitrogen fixation.</title>
        <authorList>
            <person name="Petersen J.M."/>
            <person name="Kemper A."/>
            <person name="Gruber-Vodicka H."/>
            <person name="Cardini U."/>
            <person name="Geest Mvander."/>
            <person name="Kleiner M."/>
            <person name="Bulgheresi S."/>
            <person name="Fussmann M."/>
            <person name="Herbold C."/>
            <person name="Seah B.K.B."/>
            <person name="Antony C.Paul."/>
            <person name="Liu D."/>
            <person name="Belitz A."/>
            <person name="Weber M."/>
        </authorList>
    </citation>
    <scope>NUCLEOTIDE SEQUENCE [LARGE SCALE GENOMIC DNA]</scope>
    <source>
        <strain evidence="2">G_D</strain>
    </source>
</reference>
<proteinExistence type="predicted"/>
<name>A0A1E2US41_9GAMM</name>
<comment type="caution">
    <text evidence="2">The sequence shown here is derived from an EMBL/GenBank/DDBJ whole genome shotgun (WGS) entry which is preliminary data.</text>
</comment>
<dbReference type="Proteomes" id="UP000094849">
    <property type="component" value="Unassembled WGS sequence"/>
</dbReference>
<sequence length="123" mass="14064">MYTRSKAQLTFHGLVLLLMTTAFNAVASDHYHNVMSNSADQQKWVCDYSRGYDDVLYLRCDNLISLYNDPLIMEGDYQDNSTKYIPIWRKPSNPQGALKLVKAVLCNQDAECSVQMKSLYAAR</sequence>
<evidence type="ECO:0000313" key="3">
    <source>
        <dbReference type="Proteomes" id="UP000094849"/>
    </source>
</evidence>
<dbReference type="EMBL" id="LVJZ01000003">
    <property type="protein sequence ID" value="ODB97577.1"/>
    <property type="molecule type" value="Genomic_DNA"/>
</dbReference>
<protein>
    <submittedName>
        <fullName evidence="2">Uncharacterized protein</fullName>
    </submittedName>
</protein>
<feature type="chain" id="PRO_5009119156" evidence="1">
    <location>
        <begin position="28"/>
        <end position="123"/>
    </location>
</feature>
<dbReference type="AlphaFoldDB" id="A0A1E2US41"/>
<evidence type="ECO:0000256" key="1">
    <source>
        <dbReference type="SAM" id="SignalP"/>
    </source>
</evidence>
<keyword evidence="3" id="KW-1185">Reference proteome</keyword>
<keyword evidence="1" id="KW-0732">Signal</keyword>
<evidence type="ECO:0000313" key="2">
    <source>
        <dbReference type="EMBL" id="ODB97577.1"/>
    </source>
</evidence>
<feature type="signal peptide" evidence="1">
    <location>
        <begin position="1"/>
        <end position="27"/>
    </location>
</feature>
<accession>A0A1E2US41</accession>
<gene>
    <name evidence="2" type="ORF">A3196_12905</name>
</gene>
<organism evidence="2 3">
    <name type="scientific">Candidatus Thiodiazotropha endoloripes</name>
    <dbReference type="NCBI Taxonomy" id="1818881"/>
    <lineage>
        <taxon>Bacteria</taxon>
        <taxon>Pseudomonadati</taxon>
        <taxon>Pseudomonadota</taxon>
        <taxon>Gammaproteobacteria</taxon>
        <taxon>Chromatiales</taxon>
        <taxon>Sedimenticolaceae</taxon>
        <taxon>Candidatus Thiodiazotropha</taxon>
    </lineage>
</organism>